<keyword evidence="3" id="KW-1185">Reference proteome</keyword>
<dbReference type="SUPFAM" id="SSF81383">
    <property type="entry name" value="F-box domain"/>
    <property type="match status" value="1"/>
</dbReference>
<dbReference type="SUPFAM" id="SSF52047">
    <property type="entry name" value="RNI-like"/>
    <property type="match status" value="1"/>
</dbReference>
<sequence length="268" mass="30170">MEWKRTTLTWDHLPTLALSIIFRKSSIEDRLLNLQFVCKSWAHASRDPHCWTSMIADANPFSADDAFVKASFPYRSVFPDPFRGRRTCGVHRLQMLLQRAGGGDAISSLFLSPFLTSPDGPLNDDAVLNLIALRCPNLRHLSLHGSYNGSQGAMLEVIGRCGKLEIIDFSDSPYFRPAILQEVGRCCPNIKGIRRNGGVYHHFSSHLVHLLNLSLINLSGSTVWDADLLNILCLKKVQYLDITRCQNLVKYMDLIKTACGRIPHICYD</sequence>
<comment type="caution">
    <text evidence="2">The sequence shown here is derived from an EMBL/GenBank/DDBJ whole genome shotgun (WGS) entry which is preliminary data.</text>
</comment>
<protein>
    <recommendedName>
        <fullName evidence="1">F-box domain-containing protein</fullName>
    </recommendedName>
</protein>
<dbReference type="Proteomes" id="UP000249390">
    <property type="component" value="Unassembled WGS sequence"/>
</dbReference>
<dbReference type="InterPro" id="IPR032675">
    <property type="entry name" value="LRR_dom_sf"/>
</dbReference>
<dbReference type="PANTHER" id="PTHR38926:SF5">
    <property type="entry name" value="F-BOX AND LEUCINE-RICH REPEAT PROTEIN 6"/>
    <property type="match status" value="1"/>
</dbReference>
<dbReference type="InterPro" id="IPR036047">
    <property type="entry name" value="F-box-like_dom_sf"/>
</dbReference>
<dbReference type="AlphaFoldDB" id="A0A328D1W6"/>
<accession>A0A328D1W6</accession>
<evidence type="ECO:0000313" key="2">
    <source>
        <dbReference type="EMBL" id="RAL39767.1"/>
    </source>
</evidence>
<dbReference type="Gene3D" id="3.80.10.10">
    <property type="entry name" value="Ribonuclease Inhibitor"/>
    <property type="match status" value="1"/>
</dbReference>
<dbReference type="Gene3D" id="1.20.1280.50">
    <property type="match status" value="1"/>
</dbReference>
<dbReference type="EMBL" id="NQVE01000200">
    <property type="protein sequence ID" value="RAL39767.1"/>
    <property type="molecule type" value="Genomic_DNA"/>
</dbReference>
<evidence type="ECO:0000313" key="3">
    <source>
        <dbReference type="Proteomes" id="UP000249390"/>
    </source>
</evidence>
<feature type="domain" description="F-box" evidence="1">
    <location>
        <begin position="10"/>
        <end position="52"/>
    </location>
</feature>
<organism evidence="2 3">
    <name type="scientific">Cuscuta australis</name>
    <dbReference type="NCBI Taxonomy" id="267555"/>
    <lineage>
        <taxon>Eukaryota</taxon>
        <taxon>Viridiplantae</taxon>
        <taxon>Streptophyta</taxon>
        <taxon>Embryophyta</taxon>
        <taxon>Tracheophyta</taxon>
        <taxon>Spermatophyta</taxon>
        <taxon>Magnoliopsida</taxon>
        <taxon>eudicotyledons</taxon>
        <taxon>Gunneridae</taxon>
        <taxon>Pentapetalae</taxon>
        <taxon>asterids</taxon>
        <taxon>lamiids</taxon>
        <taxon>Solanales</taxon>
        <taxon>Convolvulaceae</taxon>
        <taxon>Cuscuteae</taxon>
        <taxon>Cuscuta</taxon>
        <taxon>Cuscuta subgen. Grammica</taxon>
        <taxon>Cuscuta sect. Cleistogrammica</taxon>
    </lineage>
</organism>
<name>A0A328D1W6_9ASTE</name>
<evidence type="ECO:0000259" key="1">
    <source>
        <dbReference type="Pfam" id="PF00646"/>
    </source>
</evidence>
<dbReference type="PANTHER" id="PTHR38926">
    <property type="entry name" value="F-BOX DOMAIN CONTAINING PROTEIN, EXPRESSED"/>
    <property type="match status" value="1"/>
</dbReference>
<gene>
    <name evidence="2" type="ORF">DM860_003300</name>
</gene>
<dbReference type="InterPro" id="IPR001810">
    <property type="entry name" value="F-box_dom"/>
</dbReference>
<proteinExistence type="predicted"/>
<reference evidence="2 3" key="1">
    <citation type="submission" date="2018-06" db="EMBL/GenBank/DDBJ databases">
        <title>The Genome of Cuscuta australis (Dodder) Provides Insight into the Evolution of Plant Parasitism.</title>
        <authorList>
            <person name="Liu H."/>
        </authorList>
    </citation>
    <scope>NUCLEOTIDE SEQUENCE [LARGE SCALE GENOMIC DNA]</scope>
    <source>
        <strain evidence="3">cv. Yunnan</strain>
        <tissue evidence="2">Vines</tissue>
    </source>
</reference>
<dbReference type="Pfam" id="PF00646">
    <property type="entry name" value="F-box"/>
    <property type="match status" value="1"/>
</dbReference>